<dbReference type="EC" id="3.4.21.89" evidence="3 6"/>
<dbReference type="InterPro" id="IPR000223">
    <property type="entry name" value="Pept_S26A_signal_pept_1"/>
</dbReference>
<dbReference type="PROSITE" id="PS00761">
    <property type="entry name" value="SPASE_I_3"/>
    <property type="match status" value="1"/>
</dbReference>
<keyword evidence="7" id="KW-0732">Signal</keyword>
<gene>
    <name evidence="9" type="primary">lepB</name>
    <name evidence="9" type="ORF">RGE70_01485</name>
</gene>
<evidence type="ECO:0000256" key="1">
    <source>
        <dbReference type="ARBA" id="ARBA00000677"/>
    </source>
</evidence>
<comment type="similarity">
    <text evidence="2 6">Belongs to the peptidase S26 family.</text>
</comment>
<reference evidence="9 10" key="1">
    <citation type="submission" date="2023-10" db="EMBL/GenBank/DDBJ databases">
        <title>Complete genome sequence of Shewanella sp. DAU334.</title>
        <authorList>
            <person name="Lee Y.-S."/>
            <person name="Jeong H.-R."/>
            <person name="Hwang E.-J."/>
            <person name="Choi Y.-L."/>
            <person name="Kim G.-D."/>
        </authorList>
    </citation>
    <scope>NUCLEOTIDE SEQUENCE [LARGE SCALE GENOMIC DNA]</scope>
    <source>
        <strain evidence="9 10">DAU334</strain>
    </source>
</reference>
<dbReference type="PANTHER" id="PTHR43390">
    <property type="entry name" value="SIGNAL PEPTIDASE I"/>
    <property type="match status" value="1"/>
</dbReference>
<feature type="signal peptide" evidence="7">
    <location>
        <begin position="1"/>
        <end position="29"/>
    </location>
</feature>
<evidence type="ECO:0000256" key="2">
    <source>
        <dbReference type="ARBA" id="ARBA00009370"/>
    </source>
</evidence>
<sequence length="221" mass="24490">MKMLFKLLRQNRSVFLFIALMLVFRSAVADWNHVPTGSMQPTIVEGDRLLVNKMAYDVRVPFTHISIAKLADPQRGDIIIFDSKASDKKLVKRVIGLPSDIVSMRANVLSINGETLQYTASHPQTDDAQIHSENLLGLNHQVKVAGIAGLGVTTGQSNFGPIKVPANHYLVLGDNRDNSADSRMIGFIPRAEIVGRSNTVAFSVNSDNYYLPRQARFFQPI</sequence>
<evidence type="ECO:0000313" key="9">
    <source>
        <dbReference type="EMBL" id="WOT05527.1"/>
    </source>
</evidence>
<keyword evidence="10" id="KW-1185">Reference proteome</keyword>
<evidence type="ECO:0000256" key="6">
    <source>
        <dbReference type="RuleBase" id="RU362042"/>
    </source>
</evidence>
<proteinExistence type="inferred from homology"/>
<accession>A0ABZ0JYZ2</accession>
<organism evidence="9 10">
    <name type="scientific">Shewanella youngdeokensis</name>
    <dbReference type="NCBI Taxonomy" id="2999068"/>
    <lineage>
        <taxon>Bacteria</taxon>
        <taxon>Pseudomonadati</taxon>
        <taxon>Pseudomonadota</taxon>
        <taxon>Gammaproteobacteria</taxon>
        <taxon>Alteromonadales</taxon>
        <taxon>Shewanellaceae</taxon>
        <taxon>Shewanella</taxon>
    </lineage>
</organism>
<dbReference type="InterPro" id="IPR019533">
    <property type="entry name" value="Peptidase_S26"/>
</dbReference>
<dbReference type="EMBL" id="CP136522">
    <property type="protein sequence ID" value="WOT05527.1"/>
    <property type="molecule type" value="Genomic_DNA"/>
</dbReference>
<evidence type="ECO:0000259" key="8">
    <source>
        <dbReference type="Pfam" id="PF10502"/>
    </source>
</evidence>
<evidence type="ECO:0000256" key="5">
    <source>
        <dbReference type="ARBA" id="ARBA00022801"/>
    </source>
</evidence>
<evidence type="ECO:0000256" key="7">
    <source>
        <dbReference type="SAM" id="SignalP"/>
    </source>
</evidence>
<dbReference type="NCBIfam" id="TIGR02227">
    <property type="entry name" value="sigpep_I_bact"/>
    <property type="match status" value="1"/>
</dbReference>
<evidence type="ECO:0000256" key="3">
    <source>
        <dbReference type="ARBA" id="ARBA00013208"/>
    </source>
</evidence>
<dbReference type="PANTHER" id="PTHR43390:SF1">
    <property type="entry name" value="CHLOROPLAST PROCESSING PEPTIDASE"/>
    <property type="match status" value="1"/>
</dbReference>
<dbReference type="InterPro" id="IPR019758">
    <property type="entry name" value="Pept_S26A_signal_pept_1_CS"/>
</dbReference>
<protein>
    <recommendedName>
        <fullName evidence="4 6">Signal peptidase I</fullName>
        <ecNumber evidence="3 6">3.4.21.89</ecNumber>
    </recommendedName>
</protein>
<dbReference type="CDD" id="cd06530">
    <property type="entry name" value="S26_SPase_I"/>
    <property type="match status" value="1"/>
</dbReference>
<dbReference type="Proteomes" id="UP001529491">
    <property type="component" value="Chromosome"/>
</dbReference>
<comment type="catalytic activity">
    <reaction evidence="1 6">
        <text>Cleavage of hydrophobic, N-terminal signal or leader sequences from secreted and periplasmic proteins.</text>
        <dbReference type="EC" id="3.4.21.89"/>
    </reaction>
</comment>
<dbReference type="InterPro" id="IPR036286">
    <property type="entry name" value="LexA/Signal_pep-like_sf"/>
</dbReference>
<dbReference type="SUPFAM" id="SSF51306">
    <property type="entry name" value="LexA/Signal peptidase"/>
    <property type="match status" value="1"/>
</dbReference>
<dbReference type="Gene3D" id="2.10.109.10">
    <property type="entry name" value="Umud Fragment, subunit A"/>
    <property type="match status" value="1"/>
</dbReference>
<dbReference type="PRINTS" id="PR00727">
    <property type="entry name" value="LEADERPTASE"/>
</dbReference>
<feature type="domain" description="Peptidase S26" evidence="8">
    <location>
        <begin position="12"/>
        <end position="200"/>
    </location>
</feature>
<dbReference type="Pfam" id="PF10502">
    <property type="entry name" value="Peptidase_S26"/>
    <property type="match status" value="1"/>
</dbReference>
<name>A0ABZ0JYZ2_9GAMM</name>
<keyword evidence="5 6" id="KW-0378">Hydrolase</keyword>
<dbReference type="RefSeq" id="WP_310469786.1">
    <property type="nucleotide sequence ID" value="NZ_CP136522.1"/>
</dbReference>
<evidence type="ECO:0000313" key="10">
    <source>
        <dbReference type="Proteomes" id="UP001529491"/>
    </source>
</evidence>
<evidence type="ECO:0000256" key="4">
    <source>
        <dbReference type="ARBA" id="ARBA00019232"/>
    </source>
</evidence>
<feature type="chain" id="PRO_5047077902" description="Signal peptidase I" evidence="7">
    <location>
        <begin position="30"/>
        <end position="221"/>
    </location>
</feature>
<dbReference type="GO" id="GO:0009003">
    <property type="term" value="F:signal peptidase activity"/>
    <property type="evidence" value="ECO:0007669"/>
    <property type="project" value="UniProtKB-EC"/>
</dbReference>
<comment type="subcellular location">
    <subcellularLocation>
        <location evidence="6">Membrane</location>
        <topology evidence="6">Multi-pass membrane protein</topology>
    </subcellularLocation>
</comment>
<keyword evidence="6" id="KW-0645">Protease</keyword>